<dbReference type="InterPro" id="IPR018866">
    <property type="entry name" value="Znf-4CXXC_R1"/>
</dbReference>
<evidence type="ECO:0000313" key="12">
    <source>
        <dbReference type="Proteomes" id="UP001231189"/>
    </source>
</evidence>
<keyword evidence="3" id="KW-0479">Metal-binding</keyword>
<dbReference type="GO" id="GO:0031490">
    <property type="term" value="F:chromatin DNA binding"/>
    <property type="evidence" value="ECO:0007669"/>
    <property type="project" value="TreeGrafter"/>
</dbReference>
<dbReference type="Pfam" id="PF02373">
    <property type="entry name" value="JmjC"/>
    <property type="match status" value="1"/>
</dbReference>
<keyword evidence="4" id="KW-0805">Transcription regulation</keyword>
<proteinExistence type="inferred from homology"/>
<dbReference type="PANTHER" id="PTHR12549:SF11">
    <property type="entry name" value="LYSINE-SPECIFIC DEMETHYLASE JMJ25"/>
    <property type="match status" value="1"/>
</dbReference>
<reference evidence="11" key="1">
    <citation type="submission" date="2023-07" db="EMBL/GenBank/DDBJ databases">
        <title>A chromosome-level genome assembly of Lolium multiflorum.</title>
        <authorList>
            <person name="Chen Y."/>
            <person name="Copetti D."/>
            <person name="Kolliker R."/>
            <person name="Studer B."/>
        </authorList>
    </citation>
    <scope>NUCLEOTIDE SEQUENCE</scope>
    <source>
        <strain evidence="11">02402/16</strain>
        <tissue evidence="11">Leaf</tissue>
    </source>
</reference>
<evidence type="ECO:0000259" key="9">
    <source>
        <dbReference type="PROSITE" id="PS50089"/>
    </source>
</evidence>
<feature type="compositionally biased region" description="Basic and acidic residues" evidence="8">
    <location>
        <begin position="302"/>
        <end position="311"/>
    </location>
</feature>
<dbReference type="InterPro" id="IPR001841">
    <property type="entry name" value="Znf_RING"/>
</dbReference>
<feature type="compositionally biased region" description="Basic and acidic residues" evidence="8">
    <location>
        <begin position="994"/>
        <end position="1018"/>
    </location>
</feature>
<feature type="compositionally biased region" description="Polar residues" evidence="8">
    <location>
        <begin position="49"/>
        <end position="65"/>
    </location>
</feature>
<feature type="compositionally biased region" description="Basic and acidic residues" evidence="8">
    <location>
        <begin position="1588"/>
        <end position="1613"/>
    </location>
</feature>
<dbReference type="PANTHER" id="PTHR12549">
    <property type="entry name" value="JMJC DOMAIN-CONTAINING HISTONE DEMETHYLATION PROTEIN"/>
    <property type="match status" value="1"/>
</dbReference>
<keyword evidence="6" id="KW-0539">Nucleus</keyword>
<evidence type="ECO:0008006" key="13">
    <source>
        <dbReference type="Google" id="ProtNLM"/>
    </source>
</evidence>
<feature type="compositionally biased region" description="Basic and acidic residues" evidence="8">
    <location>
        <begin position="363"/>
        <end position="376"/>
    </location>
</feature>
<comment type="similarity">
    <text evidence="2">Belongs to the JARID1 histone demethylase family.</text>
</comment>
<feature type="compositionally biased region" description="Basic residues" evidence="8">
    <location>
        <begin position="1"/>
        <end position="13"/>
    </location>
</feature>
<name>A0AAD8VQE3_LOLMU</name>
<evidence type="ECO:0000256" key="8">
    <source>
        <dbReference type="SAM" id="MobiDB-lite"/>
    </source>
</evidence>
<feature type="compositionally biased region" description="Basic and acidic residues" evidence="8">
    <location>
        <begin position="1566"/>
        <end position="1577"/>
    </location>
</feature>
<feature type="compositionally biased region" description="Basic residues" evidence="8">
    <location>
        <begin position="120"/>
        <end position="140"/>
    </location>
</feature>
<keyword evidence="5" id="KW-0804">Transcription</keyword>
<evidence type="ECO:0000256" key="5">
    <source>
        <dbReference type="ARBA" id="ARBA00023163"/>
    </source>
</evidence>
<dbReference type="GO" id="GO:0008270">
    <property type="term" value="F:zinc ion binding"/>
    <property type="evidence" value="ECO:0007669"/>
    <property type="project" value="UniProtKB-KW"/>
</dbReference>
<feature type="compositionally biased region" description="Basic and acidic residues" evidence="8">
    <location>
        <begin position="1628"/>
        <end position="1643"/>
    </location>
</feature>
<evidence type="ECO:0000313" key="11">
    <source>
        <dbReference type="EMBL" id="KAK1613896.1"/>
    </source>
</evidence>
<evidence type="ECO:0000259" key="10">
    <source>
        <dbReference type="PROSITE" id="PS51184"/>
    </source>
</evidence>
<dbReference type="PROSITE" id="PS51184">
    <property type="entry name" value="JMJC"/>
    <property type="match status" value="1"/>
</dbReference>
<evidence type="ECO:0000256" key="1">
    <source>
        <dbReference type="ARBA" id="ARBA00004123"/>
    </source>
</evidence>
<feature type="compositionally biased region" description="Basic and acidic residues" evidence="8">
    <location>
        <begin position="1427"/>
        <end position="1453"/>
    </location>
</feature>
<evidence type="ECO:0000256" key="3">
    <source>
        <dbReference type="ARBA" id="ARBA00022723"/>
    </source>
</evidence>
<keyword evidence="7" id="KW-0863">Zinc-finger</keyword>
<dbReference type="SMART" id="SM00558">
    <property type="entry name" value="JmjC"/>
    <property type="match status" value="1"/>
</dbReference>
<keyword evidence="7" id="KW-0862">Zinc</keyword>
<feature type="compositionally biased region" description="Basic and acidic residues" evidence="8">
    <location>
        <begin position="1735"/>
        <end position="1749"/>
    </location>
</feature>
<feature type="compositionally biased region" description="Low complexity" evidence="8">
    <location>
        <begin position="69"/>
        <end position="89"/>
    </location>
</feature>
<dbReference type="InterPro" id="IPR003347">
    <property type="entry name" value="JmjC_dom"/>
</dbReference>
<dbReference type="FunFam" id="2.60.120.650:FF:000033">
    <property type="entry name" value="Transcription factor jumonji (JmjC) domain-containing protein"/>
    <property type="match status" value="1"/>
</dbReference>
<comment type="subcellular location">
    <subcellularLocation>
        <location evidence="1">Nucleus</location>
    </subcellularLocation>
</comment>
<gene>
    <name evidence="11" type="ORF">QYE76_019413</name>
</gene>
<evidence type="ECO:0000256" key="2">
    <source>
        <dbReference type="ARBA" id="ARBA00006801"/>
    </source>
</evidence>
<dbReference type="Proteomes" id="UP001231189">
    <property type="component" value="Unassembled WGS sequence"/>
</dbReference>
<dbReference type="GO" id="GO:0000785">
    <property type="term" value="C:chromatin"/>
    <property type="evidence" value="ECO:0007669"/>
    <property type="project" value="TreeGrafter"/>
</dbReference>
<feature type="compositionally biased region" description="Basic and acidic residues" evidence="8">
    <location>
        <begin position="1230"/>
        <end position="1252"/>
    </location>
</feature>
<feature type="region of interest" description="Disordered" evidence="8">
    <location>
        <begin position="1"/>
        <end position="376"/>
    </location>
</feature>
<dbReference type="PROSITE" id="PS50089">
    <property type="entry name" value="ZF_RING_2"/>
    <property type="match status" value="1"/>
</dbReference>
<feature type="compositionally biased region" description="Basic and acidic residues" evidence="8">
    <location>
        <begin position="1460"/>
        <end position="1497"/>
    </location>
</feature>
<feature type="region of interest" description="Disordered" evidence="8">
    <location>
        <begin position="1728"/>
        <end position="1758"/>
    </location>
</feature>
<feature type="compositionally biased region" description="Acidic residues" evidence="8">
    <location>
        <begin position="107"/>
        <end position="116"/>
    </location>
</feature>
<dbReference type="GO" id="GO:0003712">
    <property type="term" value="F:transcription coregulator activity"/>
    <property type="evidence" value="ECO:0007669"/>
    <property type="project" value="TreeGrafter"/>
</dbReference>
<dbReference type="SUPFAM" id="SSF51197">
    <property type="entry name" value="Clavaminate synthase-like"/>
    <property type="match status" value="1"/>
</dbReference>
<feature type="domain" description="RING-type" evidence="9">
    <location>
        <begin position="382"/>
        <end position="433"/>
    </location>
</feature>
<feature type="compositionally biased region" description="Polar residues" evidence="8">
    <location>
        <begin position="19"/>
        <end position="29"/>
    </location>
</feature>
<dbReference type="Pfam" id="PF10497">
    <property type="entry name" value="zf-4CXXC_R1"/>
    <property type="match status" value="1"/>
</dbReference>
<evidence type="ECO:0000256" key="7">
    <source>
        <dbReference type="PROSITE-ProRule" id="PRU00175"/>
    </source>
</evidence>
<keyword evidence="12" id="KW-1185">Reference proteome</keyword>
<dbReference type="EMBL" id="JAUUTY010000006">
    <property type="protein sequence ID" value="KAK1613896.1"/>
    <property type="molecule type" value="Genomic_DNA"/>
</dbReference>
<feature type="domain" description="JmjC" evidence="10">
    <location>
        <begin position="829"/>
        <end position="1196"/>
    </location>
</feature>
<feature type="compositionally biased region" description="Basic and acidic residues" evidence="8">
    <location>
        <begin position="1653"/>
        <end position="1679"/>
    </location>
</feature>
<dbReference type="Gene3D" id="2.60.120.650">
    <property type="entry name" value="Cupin"/>
    <property type="match status" value="2"/>
</dbReference>
<feature type="compositionally biased region" description="Acidic residues" evidence="8">
    <location>
        <begin position="1317"/>
        <end position="1326"/>
    </location>
</feature>
<feature type="compositionally biased region" description="Acidic residues" evidence="8">
    <location>
        <begin position="1680"/>
        <end position="1692"/>
    </location>
</feature>
<feature type="compositionally biased region" description="Acidic residues" evidence="8">
    <location>
        <begin position="1526"/>
        <end position="1536"/>
    </location>
</feature>
<comment type="caution">
    <text evidence="11">The sequence shown here is derived from an EMBL/GenBank/DDBJ whole genome shotgun (WGS) entry which is preliminary data.</text>
</comment>
<feature type="region of interest" description="Disordered" evidence="8">
    <location>
        <begin position="1230"/>
        <end position="1696"/>
    </location>
</feature>
<sequence>MPPKRRPARRRERQRKDQSPTAAASSSVIEENGDTKGQDEEMPQASADVAQQNENGVELTNQETPPQAPAEENGVENVGEEAPPASAEAGGRRSSLRPRKTPAVIEENSETEDEEEKMPRKGGRRGRGRGRTRGRGRGRLGKTLAAAEENGEAEELPEVSAKVLVCYSRRGRRRGAQPKNLAATKENGETQGEEDELQKASAQENGGRKGEEEELPQGGMSGRGRRQGRQPKTLADAEENDEHPVKDAINEVSTEENNVKIGKETMPQASAERGGRRVRGRGRGRGQGKVMVPKAPAASKENGVKEGKEELASAQENGTEEANEKQRPRRKRSRDPVADPSLDPRTTRLRQRRTAPVVADAPNKVEKVKKDRKKKESTSQMCHQCQRHDYGSVVQCLGCKDRDRLRRYCTACMTRWYPHLTEDDFANSCPTCRNNCNCKTCLRKNIINKVDKWKISDEDKIKCSLRIAHYLLPWLKDLFNEQMKERRVEATIEGIDTCEVKIPKVNCEENERIYCDNCRTSIVDFHRSCNKCSYDLCLSCSRELRDGLSPGAAAASGMVLTQPGVEGKEDLQHESSDDNVASQNLPNGQDDVLMVSAAPVEDSAPGLRQWRVNSNGSIPCPPIALGGCGDSILELKSLLEESVISDLLENASSVVSKEGMLEVGGSKCSCFTDSGEMSNGTSQKLACRDNSSDNYIYCPNARDVQNGALDHFQEHWLKGQPVIVRDVLELTSGLSWEPMVMWRALREVKDKDEHERLVVEALECLLWSEVEINIHFFFNGYSRGVVSPEGLPMLLKLKDWPQHSSFEERLPRHGAEFMSALPFREYTDHKCGPLNLAVKLPEKVIKPDLGPKTYIAYGVAQELGIGDSVTKLHCDMSDAVNILTHTDVIKLKPERVTAIEQKKKSLAIEEDNRNLQALQTDPDCDMSIARSELINVPRPEGFGLSSSIQQPLSDVVLDEREGVHNDVEADGNFTVGQSTTEGDVDHVDLSISKKKTEGIVDQKDRVDHGSSSEDKSESPDNTEGTTEPTGGKKRRRHGCQSSNASKKKKKTATEYKVQGTSISLEPKDDDVPFVEGNQPEGGALWDIFRREDVSKLQEYLLKHSEEFRHYNYEPVKQVIHPIHDQCFYLTNEHKRKLKEEYGVEPWTFEQNLGDAVFIPAGCPHQVRNLKSCIKVALDFVSPENVQECIRLTEEFRLLPKGHRVNEDKLEIKKIAFHAIKKAIEDINKKGDKERRDDHQDGAKYKAKTKVEGRGTGTGRWSGRGRGRGSGRGRGRGKGRKRATSEGSSDEVEDQPGPSETAEMEDDEKQSSQAMSGAEDEPAEIEEGQEKSALYRSVVEDEPAETKEHQKESGQAMSEDEVEPADMDQVKSAQDLSEVKDGSMEMDEHRGQSPQDMSEAKDEPAEMEDHQKQSAQDMCGITDGPVEGEEKYKQSADCMPEAKDERAEQEDHQKQQAGGMPEDKDNPAGIEGHQKHQGDEVHDKPDPSKPAKTEEHQEQLAPDMSGDKGEPAEMEEHQKQPALAVSEVEDGPAEMEQQEQSAQDMSEGKNEHVEMKEHNDQSVQDMPEAKDGSAHMEEQEQSVEVTSELEAKPVEKEELKEQLVQDVCEAKDGPAETEEQQKQPADGMSEAKDEPAETEEHQKQPAEAMPTMPEAKDGPVEMKEHKELSAQEMPEAKDGPADMEEQDQSVEDTSELKAKPVEMEELEEQLVQDMCQAKDGLAEVECQKQIANGMSEAKDEPGETEEHQKQPAEALPTMP</sequence>
<feature type="compositionally biased region" description="Basic residues" evidence="8">
    <location>
        <begin position="276"/>
        <end position="286"/>
    </location>
</feature>
<dbReference type="GO" id="GO:0006357">
    <property type="term" value="P:regulation of transcription by RNA polymerase II"/>
    <property type="evidence" value="ECO:0007669"/>
    <property type="project" value="TreeGrafter"/>
</dbReference>
<protein>
    <recommendedName>
        <fullName evidence="13">JmjC domain-containing protein</fullName>
    </recommendedName>
</protein>
<evidence type="ECO:0000256" key="6">
    <source>
        <dbReference type="ARBA" id="ARBA00023242"/>
    </source>
</evidence>
<dbReference type="GO" id="GO:0000118">
    <property type="term" value="C:histone deacetylase complex"/>
    <property type="evidence" value="ECO:0007669"/>
    <property type="project" value="TreeGrafter"/>
</dbReference>
<dbReference type="InterPro" id="IPR045109">
    <property type="entry name" value="LSDs-like"/>
</dbReference>
<organism evidence="11 12">
    <name type="scientific">Lolium multiflorum</name>
    <name type="common">Italian ryegrass</name>
    <name type="synonym">Lolium perenne subsp. multiflorum</name>
    <dbReference type="NCBI Taxonomy" id="4521"/>
    <lineage>
        <taxon>Eukaryota</taxon>
        <taxon>Viridiplantae</taxon>
        <taxon>Streptophyta</taxon>
        <taxon>Embryophyta</taxon>
        <taxon>Tracheophyta</taxon>
        <taxon>Spermatophyta</taxon>
        <taxon>Magnoliopsida</taxon>
        <taxon>Liliopsida</taxon>
        <taxon>Poales</taxon>
        <taxon>Poaceae</taxon>
        <taxon>BOP clade</taxon>
        <taxon>Pooideae</taxon>
        <taxon>Poodae</taxon>
        <taxon>Poeae</taxon>
        <taxon>Poeae Chloroplast Group 2 (Poeae type)</taxon>
        <taxon>Loliodinae</taxon>
        <taxon>Loliinae</taxon>
        <taxon>Lolium</taxon>
    </lineage>
</organism>
<feature type="region of interest" description="Disordered" evidence="8">
    <location>
        <begin position="966"/>
        <end position="1058"/>
    </location>
</feature>
<feature type="compositionally biased region" description="Basic and acidic residues" evidence="8">
    <location>
        <begin position="1504"/>
        <end position="1518"/>
    </location>
</feature>
<feature type="compositionally biased region" description="Basic residues" evidence="8">
    <location>
        <begin position="1262"/>
        <end position="1281"/>
    </location>
</feature>
<feature type="compositionally biased region" description="Basic and acidic residues" evidence="8">
    <location>
        <begin position="1376"/>
        <end position="1390"/>
    </location>
</feature>
<evidence type="ECO:0000256" key="4">
    <source>
        <dbReference type="ARBA" id="ARBA00023015"/>
    </source>
</evidence>
<accession>A0AAD8VQE3</accession>
<dbReference type="GO" id="GO:0032454">
    <property type="term" value="F:histone H3K9 demethylase activity"/>
    <property type="evidence" value="ECO:0007669"/>
    <property type="project" value="InterPro"/>
</dbReference>
<feature type="compositionally biased region" description="Basic and acidic residues" evidence="8">
    <location>
        <begin position="1545"/>
        <end position="1559"/>
    </location>
</feature>
<feature type="compositionally biased region" description="Basic and acidic residues" evidence="8">
    <location>
        <begin position="1397"/>
        <end position="1411"/>
    </location>
</feature>